<dbReference type="AlphaFoldDB" id="A0A8D8FFK5"/>
<reference evidence="1" key="1">
    <citation type="submission" date="2021-05" db="EMBL/GenBank/DDBJ databases">
        <authorList>
            <person name="Alioto T."/>
            <person name="Alioto T."/>
            <person name="Gomez Garrido J."/>
        </authorList>
    </citation>
    <scope>NUCLEOTIDE SEQUENCE</scope>
</reference>
<name>A0A8D8FFK5_CULPI</name>
<accession>A0A8D8FFK5</accession>
<protein>
    <submittedName>
        <fullName evidence="1">(northern house mosquito) hypothetical protein</fullName>
    </submittedName>
</protein>
<sequence length="161" mass="18319">MHLIDLSFQEMLAQFQVLYVVVYALKLFSEKRLTFFQLLEGIPQFPITLCMLLPHTLDFAQHLRYQPFCLLIILNTGSQLGALSAAQEGLRASSPGSTTIQLLALRMPVSVALHTLDHFVFISFFLFTAGTHDRVLTVRHSEKVSQMVRYEGSHGRLQQNR</sequence>
<proteinExistence type="predicted"/>
<organism evidence="1">
    <name type="scientific">Culex pipiens</name>
    <name type="common">House mosquito</name>
    <dbReference type="NCBI Taxonomy" id="7175"/>
    <lineage>
        <taxon>Eukaryota</taxon>
        <taxon>Metazoa</taxon>
        <taxon>Ecdysozoa</taxon>
        <taxon>Arthropoda</taxon>
        <taxon>Hexapoda</taxon>
        <taxon>Insecta</taxon>
        <taxon>Pterygota</taxon>
        <taxon>Neoptera</taxon>
        <taxon>Endopterygota</taxon>
        <taxon>Diptera</taxon>
        <taxon>Nematocera</taxon>
        <taxon>Culicoidea</taxon>
        <taxon>Culicidae</taxon>
        <taxon>Culicinae</taxon>
        <taxon>Culicini</taxon>
        <taxon>Culex</taxon>
        <taxon>Culex</taxon>
    </lineage>
</organism>
<evidence type="ECO:0000313" key="1">
    <source>
        <dbReference type="EMBL" id="CAG6469601.1"/>
    </source>
</evidence>
<dbReference type="EMBL" id="HBUE01063280">
    <property type="protein sequence ID" value="CAG6469601.1"/>
    <property type="molecule type" value="Transcribed_RNA"/>
</dbReference>